<keyword evidence="6" id="KW-0460">Magnesium</keyword>
<dbReference type="GO" id="GO:0003723">
    <property type="term" value="F:RNA binding"/>
    <property type="evidence" value="ECO:0007669"/>
    <property type="project" value="UniProtKB-KW"/>
</dbReference>
<evidence type="ECO:0000256" key="3">
    <source>
        <dbReference type="ARBA" id="ARBA00022695"/>
    </source>
</evidence>
<dbReference type="OrthoDB" id="9805698at2"/>
<dbReference type="InterPro" id="IPR050124">
    <property type="entry name" value="tRNA_CCA-adding_enzyme"/>
</dbReference>
<evidence type="ECO:0000259" key="9">
    <source>
        <dbReference type="Pfam" id="PF01743"/>
    </source>
</evidence>
<organism evidence="10 11">
    <name type="scientific">Prochlorococcus marinus (strain MIT 9312)</name>
    <dbReference type="NCBI Taxonomy" id="74546"/>
    <lineage>
        <taxon>Bacteria</taxon>
        <taxon>Bacillati</taxon>
        <taxon>Cyanobacteriota</taxon>
        <taxon>Cyanophyceae</taxon>
        <taxon>Synechococcales</taxon>
        <taxon>Prochlorococcaceae</taxon>
        <taxon>Prochlorococcus</taxon>
    </lineage>
</organism>
<dbReference type="SUPFAM" id="SSF81891">
    <property type="entry name" value="Poly A polymerase C-terminal region-like"/>
    <property type="match status" value="1"/>
</dbReference>
<dbReference type="SUPFAM" id="SSF81301">
    <property type="entry name" value="Nucleotidyltransferase"/>
    <property type="match status" value="1"/>
</dbReference>
<dbReference type="InterPro" id="IPR002646">
    <property type="entry name" value="PolA_pol_head_dom"/>
</dbReference>
<keyword evidence="7 8" id="KW-0694">RNA-binding</keyword>
<dbReference type="EMBL" id="CP000111">
    <property type="protein sequence ID" value="ABB49205.1"/>
    <property type="molecule type" value="Genomic_DNA"/>
</dbReference>
<reference evidence="11" key="1">
    <citation type="submission" date="2005-07" db="EMBL/GenBank/DDBJ databases">
        <title>Complete sequence of Prochlorococcus marinus str. MIT 9312.</title>
        <authorList>
            <consortium name="US DOE Joint Genome Institute"/>
            <person name="Copeland A."/>
            <person name="Lucas S."/>
            <person name="Lapidus A."/>
            <person name="Barry K."/>
            <person name="Detter J.C."/>
            <person name="Glavina T."/>
            <person name="Hammon N."/>
            <person name="Israni S."/>
            <person name="Pitluck S."/>
            <person name="Thiel J."/>
            <person name="Schmutz J."/>
            <person name="Larimer F."/>
            <person name="Land M."/>
            <person name="Kyrpides N."/>
            <person name="Lykidis A."/>
            <person name="Richardson P."/>
        </authorList>
    </citation>
    <scope>NUCLEOTIDE SEQUENCE [LARGE SCALE GENOMIC DNA]</scope>
    <source>
        <strain evidence="11">MIT 9312</strain>
    </source>
</reference>
<keyword evidence="4" id="KW-0479">Metal-binding</keyword>
<dbReference type="RefSeq" id="WP_011375709.1">
    <property type="nucleotide sequence ID" value="NC_007577.1"/>
</dbReference>
<gene>
    <name evidence="10" type="ordered locus">PMT9312_0143</name>
</gene>
<dbReference type="AlphaFoldDB" id="Q31D40"/>
<evidence type="ECO:0000256" key="1">
    <source>
        <dbReference type="ARBA" id="ARBA00022679"/>
    </source>
</evidence>
<keyword evidence="2" id="KW-0819">tRNA processing</keyword>
<dbReference type="KEGG" id="pmi:PMT9312_0143"/>
<evidence type="ECO:0000256" key="4">
    <source>
        <dbReference type="ARBA" id="ARBA00022723"/>
    </source>
</evidence>
<dbReference type="GO" id="GO:0016779">
    <property type="term" value="F:nucleotidyltransferase activity"/>
    <property type="evidence" value="ECO:0007669"/>
    <property type="project" value="UniProtKB-KW"/>
</dbReference>
<dbReference type="GO" id="GO:0000166">
    <property type="term" value="F:nucleotide binding"/>
    <property type="evidence" value="ECO:0007669"/>
    <property type="project" value="UniProtKB-KW"/>
</dbReference>
<dbReference type="GO" id="GO:0046872">
    <property type="term" value="F:metal ion binding"/>
    <property type="evidence" value="ECO:0007669"/>
    <property type="project" value="UniProtKB-KW"/>
</dbReference>
<protein>
    <submittedName>
        <fullName evidence="10">Poly A polymerase family</fullName>
    </submittedName>
</protein>
<dbReference type="PANTHER" id="PTHR47545:SF2">
    <property type="entry name" value="CC-ADDING TRNA NUCLEOTIDYLTRANSFERASE"/>
    <property type="match status" value="1"/>
</dbReference>
<dbReference type="CDD" id="cd05398">
    <property type="entry name" value="NT_ClassII-CCAase"/>
    <property type="match status" value="1"/>
</dbReference>
<dbReference type="Gene3D" id="3.30.460.10">
    <property type="entry name" value="Beta Polymerase, domain 2"/>
    <property type="match status" value="1"/>
</dbReference>
<dbReference type="GO" id="GO:0008033">
    <property type="term" value="P:tRNA processing"/>
    <property type="evidence" value="ECO:0007669"/>
    <property type="project" value="UniProtKB-KW"/>
</dbReference>
<dbReference type="PANTHER" id="PTHR47545">
    <property type="entry name" value="MULTIFUNCTIONAL CCA PROTEIN"/>
    <property type="match status" value="1"/>
</dbReference>
<comment type="similarity">
    <text evidence="8">Belongs to the tRNA nucleotidyltransferase/poly(A) polymerase family.</text>
</comment>
<evidence type="ECO:0000256" key="8">
    <source>
        <dbReference type="RuleBase" id="RU003953"/>
    </source>
</evidence>
<evidence type="ECO:0000256" key="2">
    <source>
        <dbReference type="ARBA" id="ARBA00022694"/>
    </source>
</evidence>
<evidence type="ECO:0000256" key="6">
    <source>
        <dbReference type="ARBA" id="ARBA00022842"/>
    </source>
</evidence>
<keyword evidence="5" id="KW-0547">Nucleotide-binding</keyword>
<feature type="domain" description="Poly A polymerase head" evidence="9">
    <location>
        <begin position="38"/>
        <end position="149"/>
    </location>
</feature>
<dbReference type="Pfam" id="PF01743">
    <property type="entry name" value="PolyA_pol"/>
    <property type="match status" value="1"/>
</dbReference>
<keyword evidence="3" id="KW-0548">Nucleotidyltransferase</keyword>
<dbReference type="Proteomes" id="UP000002715">
    <property type="component" value="Chromosome"/>
</dbReference>
<keyword evidence="1 8" id="KW-0808">Transferase</keyword>
<dbReference type="HOGENOM" id="CLU_015961_6_0_3"/>
<name>Q31D40_PROM9</name>
<sequence>MKGNNVLTDHTLIIDELERSIKFYNWHFILSFLPKGSFLVGGYIRDIILGRLTEDVDVDIVVPLNAIEIGKKISDNFESKFIILDKKREVVRVILDHISIDIANQISSTIEGDLSSRDFSINSIAFLFDNKCLFDPFNGLKDLESSLLRTHSEKNLMNDPLRILRCFRFVSEFNFKIDQDLITYIKKNKGKLYFVAKERINYEIQKIVTGANALEAIILVKNFNIFGSDNLYKDSFFLDLQNINYEELNQYEKKNFLPFFFITQILDEVSLSKYKFSRAEIVRTKLLRKWHVFLKKKNITQLNELDRFALHQELEMFLPSFIFYLPQKLRFDWLNRWRDKDDRLFHPSNLINGDVIKKNLKIKDGPLLGKLLQYLSKELAYKRLNNFDEAIYKAKQWIEQNAPKCD</sequence>
<dbReference type="eggNOG" id="COG0617">
    <property type="taxonomic scope" value="Bacteria"/>
</dbReference>
<evidence type="ECO:0000256" key="5">
    <source>
        <dbReference type="ARBA" id="ARBA00022741"/>
    </source>
</evidence>
<accession>Q31D40</accession>
<evidence type="ECO:0000256" key="7">
    <source>
        <dbReference type="ARBA" id="ARBA00022884"/>
    </source>
</evidence>
<dbReference type="STRING" id="74546.PMT9312_0143"/>
<proteinExistence type="inferred from homology"/>
<dbReference type="Gene3D" id="1.10.246.80">
    <property type="match status" value="1"/>
</dbReference>
<evidence type="ECO:0000313" key="10">
    <source>
        <dbReference type="EMBL" id="ABB49205.1"/>
    </source>
</evidence>
<dbReference type="Gene3D" id="1.10.3090.10">
    <property type="entry name" value="cca-adding enzyme, domain 2"/>
    <property type="match status" value="1"/>
</dbReference>
<evidence type="ECO:0000313" key="11">
    <source>
        <dbReference type="Proteomes" id="UP000002715"/>
    </source>
</evidence>
<dbReference type="InterPro" id="IPR043519">
    <property type="entry name" value="NT_sf"/>
</dbReference>